<feature type="compositionally biased region" description="Basic and acidic residues" evidence="1">
    <location>
        <begin position="188"/>
        <end position="211"/>
    </location>
</feature>
<sequence length="233" mass="25360">MNHPGTAPPWRVPRSPRRLMLAVLLLHGAALIGLQWASRPVRSTAVPPQRLLLRWIAQPPPSPPEAARERDPRPRSERPPERPPLAPPPVRREPTRPDLTTPLRPPQAPQTRQAITVAPPRPSEPAASHPPPLRLELPRPGRVAPGQAPEGAPSPAGQALRDPRSNSSIARGNPVERALDAGPTAVAEEDRGDGRRRYRIGRDCADTRESRAAGLDPFSASTRPVPRLAESCR</sequence>
<evidence type="ECO:0000313" key="2">
    <source>
        <dbReference type="EMBL" id="BDI05354.1"/>
    </source>
</evidence>
<proteinExistence type="predicted"/>
<reference evidence="2" key="1">
    <citation type="submission" date="2022-04" db="EMBL/GenBank/DDBJ databases">
        <title>Whole genome sequence of Sphaerotilus sp. FB-5.</title>
        <authorList>
            <person name="Takeda M."/>
            <person name="Narihara S."/>
            <person name="Akimoto M."/>
            <person name="Akimoto R."/>
            <person name="Nishiyashiki S."/>
            <person name="Murakami T."/>
        </authorList>
    </citation>
    <scope>NUCLEOTIDE SEQUENCE</scope>
    <source>
        <strain evidence="2">FB-5</strain>
    </source>
</reference>
<dbReference type="RefSeq" id="WP_251973395.1">
    <property type="nucleotide sequence ID" value="NZ_AP025730.1"/>
</dbReference>
<gene>
    <name evidence="2" type="ORF">CATMQ487_23240</name>
</gene>
<feature type="compositionally biased region" description="Basic and acidic residues" evidence="1">
    <location>
        <begin position="66"/>
        <end position="81"/>
    </location>
</feature>
<evidence type="ECO:0000313" key="3">
    <source>
        <dbReference type="Proteomes" id="UP001057498"/>
    </source>
</evidence>
<name>A0ABM7YLN0_9BURK</name>
<feature type="compositionally biased region" description="Pro residues" evidence="1">
    <location>
        <begin position="119"/>
        <end position="133"/>
    </location>
</feature>
<organism evidence="2 3">
    <name type="scientific">Sphaerotilus microaerophilus</name>
    <dbReference type="NCBI Taxonomy" id="2914710"/>
    <lineage>
        <taxon>Bacteria</taxon>
        <taxon>Pseudomonadati</taxon>
        <taxon>Pseudomonadota</taxon>
        <taxon>Betaproteobacteria</taxon>
        <taxon>Burkholderiales</taxon>
        <taxon>Sphaerotilaceae</taxon>
        <taxon>Sphaerotilus</taxon>
    </lineage>
</organism>
<dbReference type="Proteomes" id="UP001057498">
    <property type="component" value="Chromosome"/>
</dbReference>
<keyword evidence="3" id="KW-1185">Reference proteome</keyword>
<accession>A0ABM7YLN0</accession>
<protein>
    <submittedName>
        <fullName evidence="2">Uncharacterized protein</fullName>
    </submittedName>
</protein>
<feature type="region of interest" description="Disordered" evidence="1">
    <location>
        <begin position="56"/>
        <end position="233"/>
    </location>
</feature>
<evidence type="ECO:0000256" key="1">
    <source>
        <dbReference type="SAM" id="MobiDB-lite"/>
    </source>
</evidence>
<dbReference type="EMBL" id="AP025730">
    <property type="protein sequence ID" value="BDI05354.1"/>
    <property type="molecule type" value="Genomic_DNA"/>
</dbReference>